<keyword evidence="2" id="KW-1185">Reference proteome</keyword>
<dbReference type="EMBL" id="BAJS01000001">
    <property type="protein sequence ID" value="GAK35005.1"/>
    <property type="molecule type" value="Genomic_DNA"/>
</dbReference>
<dbReference type="AlphaFoldDB" id="A0A069CXY4"/>
<proteinExistence type="predicted"/>
<protein>
    <submittedName>
        <fullName evidence="1">Uncharacterized protein</fullName>
    </submittedName>
</protein>
<reference evidence="1 2" key="1">
    <citation type="journal article" date="2015" name="Microbes Environ.">
        <title>Distribution and evolution of nitrogen fixation genes in the phylum bacteroidetes.</title>
        <authorList>
            <person name="Inoue J."/>
            <person name="Oshima K."/>
            <person name="Suda W."/>
            <person name="Sakamoto M."/>
            <person name="Iino T."/>
            <person name="Noda S."/>
            <person name="Hongoh Y."/>
            <person name="Hattori M."/>
            <person name="Ohkuma M."/>
        </authorList>
    </citation>
    <scope>NUCLEOTIDE SEQUENCE [LARGE SCALE GENOMIC DNA]</scope>
    <source>
        <strain evidence="1 2">JCM 15093</strain>
    </source>
</reference>
<organism evidence="1 2">
    <name type="scientific">Bacteroides graminisolvens DSM 19988 = JCM 15093</name>
    <dbReference type="NCBI Taxonomy" id="1121097"/>
    <lineage>
        <taxon>Bacteria</taxon>
        <taxon>Pseudomonadati</taxon>
        <taxon>Bacteroidota</taxon>
        <taxon>Bacteroidia</taxon>
        <taxon>Bacteroidales</taxon>
        <taxon>Bacteroidaceae</taxon>
        <taxon>Bacteroides</taxon>
    </lineage>
</organism>
<evidence type="ECO:0000313" key="2">
    <source>
        <dbReference type="Proteomes" id="UP000027601"/>
    </source>
</evidence>
<sequence>MNPTAFDDIRPYHDEELPAVYEELIADPAFQKAVSSIMPGVPFELLRRKCVLAVLSWSFRRLFVMVYFGIS</sequence>
<comment type="caution">
    <text evidence="1">The sequence shown here is derived from an EMBL/GenBank/DDBJ whole genome shotgun (WGS) entry which is preliminary data.</text>
</comment>
<dbReference type="Proteomes" id="UP000027601">
    <property type="component" value="Unassembled WGS sequence"/>
</dbReference>
<name>A0A069CXY4_9BACE</name>
<evidence type="ECO:0000313" key="1">
    <source>
        <dbReference type="EMBL" id="GAK35005.1"/>
    </source>
</evidence>
<dbReference type="eggNOG" id="ENOG5030PIF">
    <property type="taxonomic scope" value="Bacteria"/>
</dbReference>
<accession>A0A069CXY4</accession>
<gene>
    <name evidence="1" type="ORF">JCM15093_78</name>
</gene>